<evidence type="ECO:0000313" key="3">
    <source>
        <dbReference type="Proteomes" id="UP000244064"/>
    </source>
</evidence>
<dbReference type="InterPro" id="IPR008620">
    <property type="entry name" value="FixH"/>
</dbReference>
<dbReference type="AlphaFoldDB" id="A0A2T5PCK9"/>
<gene>
    <name evidence="2" type="ORF">DBO85_04800</name>
</gene>
<dbReference type="OrthoDB" id="5295180at2"/>
<comment type="caution">
    <text evidence="2">The sequence shown here is derived from an EMBL/GenBank/DDBJ whole genome shotgun (WGS) entry which is preliminary data.</text>
</comment>
<organism evidence="2 3">
    <name type="scientific">Pseudomonas mangrovi</name>
    <dbReference type="NCBI Taxonomy" id="2161748"/>
    <lineage>
        <taxon>Bacteria</taxon>
        <taxon>Pseudomonadati</taxon>
        <taxon>Pseudomonadota</taxon>
        <taxon>Gammaproteobacteria</taxon>
        <taxon>Pseudomonadales</taxon>
        <taxon>Pseudomonadaceae</taxon>
        <taxon>Pseudomonas</taxon>
    </lineage>
</organism>
<keyword evidence="1" id="KW-1133">Transmembrane helix</keyword>
<reference evidence="2 3" key="1">
    <citation type="submission" date="2018-04" db="EMBL/GenBank/DDBJ databases">
        <title>Pseudomonas sp. nov., isolated from mangrove soil.</title>
        <authorList>
            <person name="Chen C."/>
        </authorList>
    </citation>
    <scope>NUCLEOTIDE SEQUENCE [LARGE SCALE GENOMIC DNA]</scope>
    <source>
        <strain evidence="2 3">TC-11</strain>
    </source>
</reference>
<evidence type="ECO:0000256" key="1">
    <source>
        <dbReference type="SAM" id="Phobius"/>
    </source>
</evidence>
<dbReference type="RefSeq" id="WP_108105783.1">
    <property type="nucleotide sequence ID" value="NZ_QASN01000007.1"/>
</dbReference>
<sequence length="166" mass="18716">MQSEEFIAPWYKQFWPWFLIGILMFAVVLGLSLLTISIKTADSLVVTNYYDAGKGINQSLERENFATRLKMQAQIELDGERGQARLQLSGASGPRQLVLNLISPTQPEKDRRIVLQPLGGGLYEGLLQEAVVGRRFVELLGDEGGNDWRLFEEKTLEEGKPIDLSY</sequence>
<keyword evidence="3" id="KW-1185">Reference proteome</keyword>
<evidence type="ECO:0000313" key="2">
    <source>
        <dbReference type="EMBL" id="PTU75461.1"/>
    </source>
</evidence>
<keyword evidence="1" id="KW-0812">Transmembrane</keyword>
<dbReference type="Pfam" id="PF05751">
    <property type="entry name" value="FixH"/>
    <property type="match status" value="1"/>
</dbReference>
<name>A0A2T5PCK9_9PSED</name>
<accession>A0A2T5PCK9</accession>
<keyword evidence="1" id="KW-0472">Membrane</keyword>
<evidence type="ECO:0008006" key="4">
    <source>
        <dbReference type="Google" id="ProtNLM"/>
    </source>
</evidence>
<dbReference type="Proteomes" id="UP000244064">
    <property type="component" value="Unassembled WGS sequence"/>
</dbReference>
<proteinExistence type="predicted"/>
<dbReference type="EMBL" id="QASN01000007">
    <property type="protein sequence ID" value="PTU75461.1"/>
    <property type="molecule type" value="Genomic_DNA"/>
</dbReference>
<feature type="transmembrane region" description="Helical" evidence="1">
    <location>
        <begin position="14"/>
        <end position="34"/>
    </location>
</feature>
<protein>
    <recommendedName>
        <fullName evidence="4">Cytochrome C oxidase assembly protein</fullName>
    </recommendedName>
</protein>